<feature type="domain" description="Cobalamin-independent methionine synthase MetE C-terminal/archaeal" evidence="11">
    <location>
        <begin position="428"/>
        <end position="750"/>
    </location>
</feature>
<dbReference type="Pfam" id="PF01717">
    <property type="entry name" value="Meth_synt_2"/>
    <property type="match status" value="1"/>
</dbReference>
<evidence type="ECO:0000313" key="14">
    <source>
        <dbReference type="Proteomes" id="UP001595453"/>
    </source>
</evidence>
<feature type="binding site" evidence="10">
    <location>
        <position position="563"/>
    </location>
    <ligand>
        <name>5-methyltetrahydropteroyltri-L-glutamate</name>
        <dbReference type="ChEBI" id="CHEBI:58207"/>
    </ligand>
</feature>
<reference evidence="14" key="1">
    <citation type="journal article" date="2019" name="Int. J. Syst. Evol. Microbiol.">
        <title>The Global Catalogue of Microorganisms (GCM) 10K type strain sequencing project: providing services to taxonomists for standard genome sequencing and annotation.</title>
        <authorList>
            <consortium name="The Broad Institute Genomics Platform"/>
            <consortium name="The Broad Institute Genome Sequencing Center for Infectious Disease"/>
            <person name="Wu L."/>
            <person name="Ma J."/>
        </authorList>
    </citation>
    <scope>NUCLEOTIDE SEQUENCE [LARGE SCALE GENOMIC DNA]</scope>
    <source>
        <strain evidence="14">KCTC 42730</strain>
    </source>
</reference>
<dbReference type="CDD" id="cd03311">
    <property type="entry name" value="CIMS_C_terminal_like"/>
    <property type="match status" value="1"/>
</dbReference>
<dbReference type="HAMAP" id="MF_00172">
    <property type="entry name" value="Meth_synth"/>
    <property type="match status" value="1"/>
</dbReference>
<dbReference type="PIRSF" id="PIRSF000382">
    <property type="entry name" value="MeTrfase_B12_ind"/>
    <property type="match status" value="1"/>
</dbReference>
<feature type="binding site" evidence="10">
    <location>
        <position position="486"/>
    </location>
    <ligand>
        <name>L-methionine</name>
        <dbReference type="ChEBI" id="CHEBI:57844"/>
    </ligand>
</feature>
<feature type="binding site" evidence="10">
    <location>
        <position position="116"/>
    </location>
    <ligand>
        <name>5-methyltetrahydropteroyltri-L-glutamate</name>
        <dbReference type="ChEBI" id="CHEBI:58207"/>
    </ligand>
</feature>
<dbReference type="RefSeq" id="WP_377122358.1">
    <property type="nucleotide sequence ID" value="NZ_JBHRSD010000011.1"/>
</dbReference>
<evidence type="ECO:0000256" key="5">
    <source>
        <dbReference type="ARBA" id="ARBA00022605"/>
    </source>
</evidence>
<dbReference type="InterPro" id="IPR038071">
    <property type="entry name" value="UROD/MetE-like_sf"/>
</dbReference>
<dbReference type="Pfam" id="PF08267">
    <property type="entry name" value="Meth_synt_1"/>
    <property type="match status" value="1"/>
</dbReference>
<evidence type="ECO:0000256" key="8">
    <source>
        <dbReference type="ARBA" id="ARBA00022833"/>
    </source>
</evidence>
<evidence type="ECO:0000313" key="13">
    <source>
        <dbReference type="EMBL" id="MFC3032210.1"/>
    </source>
</evidence>
<feature type="binding site" evidence="10">
    <location>
        <position position="728"/>
    </location>
    <ligand>
        <name>Zn(2+)</name>
        <dbReference type="ChEBI" id="CHEBI:29105"/>
        <note>catalytic</note>
    </ligand>
</feature>
<comment type="caution">
    <text evidence="13">The sequence shown here is derived from an EMBL/GenBank/DDBJ whole genome shotgun (WGS) entry which is preliminary data.</text>
</comment>
<dbReference type="NCBIfam" id="TIGR01371">
    <property type="entry name" value="met_syn_B12ind"/>
    <property type="match status" value="1"/>
</dbReference>
<dbReference type="SUPFAM" id="SSF51726">
    <property type="entry name" value="UROD/MetE-like"/>
    <property type="match status" value="2"/>
</dbReference>
<feature type="binding site" evidence="10">
    <location>
        <position position="486"/>
    </location>
    <ligand>
        <name>L-homocysteine</name>
        <dbReference type="ChEBI" id="CHEBI:58199"/>
    </ligand>
</feature>
<keyword evidence="8 10" id="KW-0862">Zinc</keyword>
<dbReference type="InterPro" id="IPR006276">
    <property type="entry name" value="Cobalamin-indep_Met_synthase"/>
</dbReference>
<dbReference type="NCBIfam" id="NF003556">
    <property type="entry name" value="PRK05222.1"/>
    <property type="match status" value="1"/>
</dbReference>
<evidence type="ECO:0000256" key="9">
    <source>
        <dbReference type="ARBA" id="ARBA00023167"/>
    </source>
</evidence>
<feature type="binding site" evidence="10">
    <location>
        <position position="643"/>
    </location>
    <ligand>
        <name>Zn(2+)</name>
        <dbReference type="ChEBI" id="CHEBI:29105"/>
        <note>catalytic</note>
    </ligand>
</feature>
<organism evidence="13 14">
    <name type="scientific">Pseudoalteromonas fenneropenaei</name>
    <dbReference type="NCBI Taxonomy" id="1737459"/>
    <lineage>
        <taxon>Bacteria</taxon>
        <taxon>Pseudomonadati</taxon>
        <taxon>Pseudomonadota</taxon>
        <taxon>Gammaproteobacteria</taxon>
        <taxon>Alteromonadales</taxon>
        <taxon>Pseudoalteromonadaceae</taxon>
        <taxon>Pseudoalteromonas</taxon>
    </lineage>
</organism>
<evidence type="ECO:0000256" key="6">
    <source>
        <dbReference type="ARBA" id="ARBA00022679"/>
    </source>
</evidence>
<feature type="binding site" evidence="10">
    <location>
        <begin position="517"/>
        <end position="518"/>
    </location>
    <ligand>
        <name>5-methyltetrahydropteroyltri-L-glutamate</name>
        <dbReference type="ChEBI" id="CHEBI:58207"/>
    </ligand>
</feature>
<keyword evidence="9 10" id="KW-0486">Methionine biosynthesis</keyword>
<feature type="binding site" evidence="10">
    <location>
        <position position="645"/>
    </location>
    <ligand>
        <name>Zn(2+)</name>
        <dbReference type="ChEBI" id="CHEBI:29105"/>
        <note>catalytic</note>
    </ligand>
</feature>
<feature type="binding site" evidence="10">
    <location>
        <position position="667"/>
    </location>
    <ligand>
        <name>Zn(2+)</name>
        <dbReference type="ChEBI" id="CHEBI:29105"/>
        <note>catalytic</note>
    </ligand>
</feature>
<proteinExistence type="inferred from homology"/>
<evidence type="ECO:0000259" key="12">
    <source>
        <dbReference type="Pfam" id="PF08267"/>
    </source>
</evidence>
<evidence type="ECO:0000256" key="4">
    <source>
        <dbReference type="ARBA" id="ARBA00022603"/>
    </source>
</evidence>
<comment type="function">
    <text evidence="1 10">Catalyzes the transfer of a methyl group from 5-methyltetrahydrofolate to homocysteine resulting in methionine formation.</text>
</comment>
<feature type="binding site" evidence="10">
    <location>
        <position position="607"/>
    </location>
    <ligand>
        <name>5-methyltetrahydropteroyltri-L-glutamate</name>
        <dbReference type="ChEBI" id="CHEBI:58207"/>
    </ligand>
</feature>
<protein>
    <recommendedName>
        <fullName evidence="10">5-methyltetrahydropteroyltriglutamate--homocysteine methyltransferase</fullName>
        <ecNumber evidence="10">2.1.1.14</ecNumber>
    </recommendedName>
    <alternativeName>
        <fullName evidence="10">Cobalamin-independent methionine synthase</fullName>
    </alternativeName>
    <alternativeName>
        <fullName evidence="10">Methionine synthase, vitamin-B12 independent isozyme</fullName>
    </alternativeName>
</protein>
<evidence type="ECO:0000256" key="7">
    <source>
        <dbReference type="ARBA" id="ARBA00022723"/>
    </source>
</evidence>
<feature type="domain" description="Cobalamin-independent methionine synthase MetE N-terminal" evidence="12">
    <location>
        <begin position="4"/>
        <end position="313"/>
    </location>
</feature>
<dbReference type="InterPro" id="IPR002629">
    <property type="entry name" value="Met_Synth_C/arc"/>
</dbReference>
<comment type="catalytic activity">
    <reaction evidence="10">
        <text>5-methyltetrahydropteroyltri-L-glutamate + L-homocysteine = tetrahydropteroyltri-L-glutamate + L-methionine</text>
        <dbReference type="Rhea" id="RHEA:21196"/>
        <dbReference type="ChEBI" id="CHEBI:57844"/>
        <dbReference type="ChEBI" id="CHEBI:58140"/>
        <dbReference type="ChEBI" id="CHEBI:58199"/>
        <dbReference type="ChEBI" id="CHEBI:58207"/>
        <dbReference type="EC" id="2.1.1.14"/>
    </reaction>
</comment>
<keyword evidence="7 10" id="KW-0479">Metal-binding</keyword>
<dbReference type="Gene3D" id="3.20.20.210">
    <property type="match status" value="2"/>
</dbReference>
<feature type="binding site" evidence="10">
    <location>
        <begin position="16"/>
        <end position="19"/>
    </location>
    <ligand>
        <name>5-methyltetrahydropteroyltri-L-glutamate</name>
        <dbReference type="ChEBI" id="CHEBI:58207"/>
    </ligand>
</feature>
<evidence type="ECO:0000256" key="10">
    <source>
        <dbReference type="HAMAP-Rule" id="MF_00172"/>
    </source>
</evidence>
<comment type="similarity">
    <text evidence="3 10">Belongs to the vitamin-B12 independent methionine synthase family.</text>
</comment>
<accession>A0ABV7CI54</accession>
<keyword evidence="10" id="KW-0677">Repeat</keyword>
<dbReference type="GO" id="GO:0003871">
    <property type="term" value="F:5-methyltetrahydropteroyltriglutamate-homocysteine S-methyltransferase activity"/>
    <property type="evidence" value="ECO:0007669"/>
    <property type="project" value="UniProtKB-EC"/>
</dbReference>
<comment type="cofactor">
    <cofactor evidence="10">
        <name>Zn(2+)</name>
        <dbReference type="ChEBI" id="CHEBI:29105"/>
    </cofactor>
    <text evidence="10">Binds 1 zinc ion per subunit.</text>
</comment>
<keyword evidence="14" id="KW-1185">Reference proteome</keyword>
<dbReference type="Proteomes" id="UP001595453">
    <property type="component" value="Unassembled WGS sequence"/>
</dbReference>
<gene>
    <name evidence="10 13" type="primary">metE</name>
    <name evidence="13" type="ORF">ACFOEE_06740</name>
</gene>
<dbReference type="PANTHER" id="PTHR30519">
    <property type="entry name" value="5-METHYLTETRAHYDROPTEROYLTRIGLUTAMATE--HOMOCYSTEINE METHYLTRANSFERASE"/>
    <property type="match status" value="1"/>
</dbReference>
<dbReference type="EC" id="2.1.1.14" evidence="10"/>
<comment type="pathway">
    <text evidence="2 10">Amino-acid biosynthesis; L-methionine biosynthesis via de novo pathway; L-methionine from L-homocysteine (MetE route): step 1/1.</text>
</comment>
<dbReference type="GO" id="GO:0032259">
    <property type="term" value="P:methylation"/>
    <property type="evidence" value="ECO:0007669"/>
    <property type="project" value="UniProtKB-KW"/>
</dbReference>
<dbReference type="EMBL" id="JBHRSD010000011">
    <property type="protein sequence ID" value="MFC3032210.1"/>
    <property type="molecule type" value="Genomic_DNA"/>
</dbReference>
<keyword evidence="4 10" id="KW-0489">Methyltransferase</keyword>
<evidence type="ECO:0000256" key="3">
    <source>
        <dbReference type="ARBA" id="ARBA00009553"/>
    </source>
</evidence>
<feature type="binding site" evidence="10">
    <location>
        <begin position="433"/>
        <end position="435"/>
    </location>
    <ligand>
        <name>L-homocysteine</name>
        <dbReference type="ChEBI" id="CHEBI:58199"/>
    </ligand>
</feature>
<feature type="active site" description="Proton donor" evidence="10">
    <location>
        <position position="696"/>
    </location>
</feature>
<evidence type="ECO:0000256" key="2">
    <source>
        <dbReference type="ARBA" id="ARBA00004681"/>
    </source>
</evidence>
<name>A0ABV7CI54_9GAMM</name>
<dbReference type="InterPro" id="IPR013215">
    <property type="entry name" value="Cbl-indep_Met_Synth_N"/>
</dbReference>
<keyword evidence="5 10" id="KW-0028">Amino-acid biosynthesis</keyword>
<evidence type="ECO:0000259" key="11">
    <source>
        <dbReference type="Pfam" id="PF01717"/>
    </source>
</evidence>
<evidence type="ECO:0000256" key="1">
    <source>
        <dbReference type="ARBA" id="ARBA00002777"/>
    </source>
</evidence>
<feature type="binding site" evidence="10">
    <location>
        <begin position="433"/>
        <end position="435"/>
    </location>
    <ligand>
        <name>L-methionine</name>
        <dbReference type="ChEBI" id="CHEBI:57844"/>
    </ligand>
</feature>
<dbReference type="CDD" id="cd03312">
    <property type="entry name" value="CIMS_N_terminal_like"/>
    <property type="match status" value="1"/>
</dbReference>
<feature type="binding site" evidence="10">
    <location>
        <position position="601"/>
    </location>
    <ligand>
        <name>L-methionine</name>
        <dbReference type="ChEBI" id="CHEBI:57844"/>
    </ligand>
</feature>
<feature type="binding site" evidence="10">
    <location>
        <position position="601"/>
    </location>
    <ligand>
        <name>L-homocysteine</name>
        <dbReference type="ChEBI" id="CHEBI:58199"/>
    </ligand>
</feature>
<keyword evidence="6 10" id="KW-0808">Transferase</keyword>
<sequence length="761" mass="84815">MATVHNLGFPRIGKRRELKFAIEAYWAGEIDKQELQARGKAIRAENWALQAQAGVELLPIGDFAWYDHVLNTSLLLNAVPTRHQDQAGEVNLDTLFRIGRGRAPTGCTCAASEMTKWFNTNYHYIVPELTAEQTFSLGWQELFSQVEEAQALGYQVKPVLLGPVTYLYLAKCVGGEFDKLTLLERILPVYQQVLAKLAAQGVEWVQIDEPILALELDSAYRTALKTSFAQLTAQGVKLLLASYFDGVHAHLHDIAAYPVQGVHFDCVAAEYDFTVLSELISSEQVLSLGVVNGRNIWRADLSKLFTALQPIAAVRGDLLWLAPSCSLLHCPVDLSQETQLDEELKSWLAFAVQKGAELSLLKAALEGGDVAPLRAYSSPVQARQTSKRVNNLSVQARVAALTAADGQRQSPFALRIAKQAAALNLPLLPTTTIGSFPQTKAIRQARRDFKVGKITAADYQAQMEAEIRYAVEEQEALDLDVLVHGEAERNDMVEYFGELLNGFAFSQFGWVQSYGSRCVKPPIIWGDVSREQAMTVAWSRYAQSLTNKKMKGMLTGPVTILFWSFIRDDLDKPTIAKQIALALRDEVVELQEAGIEIIQIDEPAFREGMPLKASQWQSYLEWAAYAFRVSASGVKDETQIHTHMCYSEFNDIIAAIADMDADVITIETSRSNMDLLNAFEDFAYPNDIGPGVYDIHTPNVPDVAWIKALIHKAAEKVPVERLWVNPDCGLKTRAWPETREALRNMVIATKELREELGRVDR</sequence>